<feature type="compositionally biased region" description="Acidic residues" evidence="1">
    <location>
        <begin position="1"/>
        <end position="15"/>
    </location>
</feature>
<feature type="region of interest" description="Disordered" evidence="1">
    <location>
        <begin position="92"/>
        <end position="139"/>
    </location>
</feature>
<dbReference type="AlphaFoldDB" id="A0A7R7XKC6"/>
<reference evidence="2" key="2">
    <citation type="submission" date="2021-02" db="EMBL/GenBank/DDBJ databases">
        <title>Aspergillus puulaauensis MK2 genome sequence.</title>
        <authorList>
            <person name="Futagami T."/>
            <person name="Mori K."/>
            <person name="Kadooka C."/>
            <person name="Tanaka T."/>
        </authorList>
    </citation>
    <scope>NUCLEOTIDE SEQUENCE</scope>
    <source>
        <strain evidence="2">MK2</strain>
    </source>
</reference>
<protein>
    <submittedName>
        <fullName evidence="2">Uncharacterized protein</fullName>
    </submittedName>
</protein>
<dbReference type="Proteomes" id="UP000654913">
    <property type="component" value="Chromosome 3"/>
</dbReference>
<reference evidence="2" key="1">
    <citation type="submission" date="2021-01" db="EMBL/GenBank/DDBJ databases">
        <authorList>
            <consortium name="Aspergillus puulaauensis MK2 genome sequencing consortium"/>
            <person name="Kazuki M."/>
            <person name="Futagami T."/>
        </authorList>
    </citation>
    <scope>NUCLEOTIDE SEQUENCE</scope>
    <source>
        <strain evidence="2">MK2</strain>
    </source>
</reference>
<sequence>MEIVPEIENDASLDTEETRNDRLENGPTPSEDETECEVPDEQPAGLLQVSDQAFLESPSVFEPIQKASPGAPVTRSPSCWDLSDQQAESLLFPDTNGVEDLDGESSGNREEVTTSVPSSSTLGSQLASRETAMTSREASSVSIAEAASIVQVQRSSNTQAKRLRIGSPKWYYTSSSPSSSER</sequence>
<dbReference type="EMBL" id="AP024445">
    <property type="protein sequence ID" value="BCS22578.1"/>
    <property type="molecule type" value="Genomic_DNA"/>
</dbReference>
<proteinExistence type="predicted"/>
<gene>
    <name evidence="2" type="ORF">APUU_30803A</name>
</gene>
<feature type="region of interest" description="Disordered" evidence="1">
    <location>
        <begin position="1"/>
        <end position="45"/>
    </location>
</feature>
<keyword evidence="3" id="KW-1185">Reference proteome</keyword>
<feature type="compositionally biased region" description="Polar residues" evidence="1">
    <location>
        <begin position="122"/>
        <end position="136"/>
    </location>
</feature>
<evidence type="ECO:0000313" key="3">
    <source>
        <dbReference type="Proteomes" id="UP000654913"/>
    </source>
</evidence>
<feature type="compositionally biased region" description="Acidic residues" evidence="1">
    <location>
        <begin position="30"/>
        <end position="40"/>
    </location>
</feature>
<dbReference type="KEGG" id="apuu:APUU_30803A"/>
<organism evidence="2 3">
    <name type="scientific">Aspergillus puulaauensis</name>
    <dbReference type="NCBI Taxonomy" id="1220207"/>
    <lineage>
        <taxon>Eukaryota</taxon>
        <taxon>Fungi</taxon>
        <taxon>Dikarya</taxon>
        <taxon>Ascomycota</taxon>
        <taxon>Pezizomycotina</taxon>
        <taxon>Eurotiomycetes</taxon>
        <taxon>Eurotiomycetidae</taxon>
        <taxon>Eurotiales</taxon>
        <taxon>Aspergillaceae</taxon>
        <taxon>Aspergillus</taxon>
    </lineage>
</organism>
<dbReference type="GeneID" id="64972583"/>
<evidence type="ECO:0000256" key="1">
    <source>
        <dbReference type="SAM" id="MobiDB-lite"/>
    </source>
</evidence>
<feature type="region of interest" description="Disordered" evidence="1">
    <location>
        <begin position="57"/>
        <end position="79"/>
    </location>
</feature>
<dbReference type="OrthoDB" id="4508781at2759"/>
<accession>A0A7R7XKC6</accession>
<evidence type="ECO:0000313" key="2">
    <source>
        <dbReference type="EMBL" id="BCS22578.1"/>
    </source>
</evidence>
<dbReference type="RefSeq" id="XP_041554772.1">
    <property type="nucleotide sequence ID" value="XM_041701937.1"/>
</dbReference>
<name>A0A7R7XKC6_9EURO</name>